<dbReference type="Proteomes" id="UP001215151">
    <property type="component" value="Unassembled WGS sequence"/>
</dbReference>
<feature type="compositionally biased region" description="Low complexity" evidence="1">
    <location>
        <begin position="158"/>
        <end position="169"/>
    </location>
</feature>
<comment type="caution">
    <text evidence="2">The sequence shown here is derived from an EMBL/GenBank/DDBJ whole genome shotgun (WGS) entry which is preliminary data.</text>
</comment>
<evidence type="ECO:0000256" key="1">
    <source>
        <dbReference type="SAM" id="MobiDB-lite"/>
    </source>
</evidence>
<accession>A0AAD7U3F1</accession>
<dbReference type="EMBL" id="JAPEVG010000004">
    <property type="protein sequence ID" value="KAJ8501795.1"/>
    <property type="molecule type" value="Genomic_DNA"/>
</dbReference>
<keyword evidence="3" id="KW-1185">Reference proteome</keyword>
<evidence type="ECO:0000313" key="2">
    <source>
        <dbReference type="EMBL" id="KAJ8501795.1"/>
    </source>
</evidence>
<gene>
    <name evidence="2" type="ORF">ONZ51_g349</name>
</gene>
<protein>
    <submittedName>
        <fullName evidence="2">Uncharacterized protein</fullName>
    </submittedName>
</protein>
<feature type="region of interest" description="Disordered" evidence="1">
    <location>
        <begin position="117"/>
        <end position="176"/>
    </location>
</feature>
<proteinExistence type="predicted"/>
<evidence type="ECO:0000313" key="3">
    <source>
        <dbReference type="Proteomes" id="UP001215151"/>
    </source>
</evidence>
<sequence>MDPVAMVEHLDDPLALAAARAIEARTYLVYIEEELELPFPGKPWYQFCVCPIGTSLRLADPENRITSDMCIPIHPNERHPGGRPGVVTEPEFPYDNCYHWIDFRIYVRVRARPEGFEGGNAIRLPPRQQGRMHRLWDEDRRRAVSKDTDDASARSESDQSSMHSESYSDPSADEASIDSADGALMQMNIFGDDSHDLELFPLVDLWHELAEHIQQGEIPNPMEIFKERDRVVEIIQQARSRANAVLNAPLPTEENVAERIEIASLSTPGMENTHKTTFWRGIRGRGRRILRRMWRVVALPYIPIWP</sequence>
<dbReference type="AlphaFoldDB" id="A0AAD7U3F1"/>
<feature type="compositionally biased region" description="Basic and acidic residues" evidence="1">
    <location>
        <begin position="134"/>
        <end position="157"/>
    </location>
</feature>
<organism evidence="2 3">
    <name type="scientific">Trametes cubensis</name>
    <dbReference type="NCBI Taxonomy" id="1111947"/>
    <lineage>
        <taxon>Eukaryota</taxon>
        <taxon>Fungi</taxon>
        <taxon>Dikarya</taxon>
        <taxon>Basidiomycota</taxon>
        <taxon>Agaricomycotina</taxon>
        <taxon>Agaricomycetes</taxon>
        <taxon>Polyporales</taxon>
        <taxon>Polyporaceae</taxon>
        <taxon>Trametes</taxon>
    </lineage>
</organism>
<reference evidence="2" key="1">
    <citation type="submission" date="2022-11" db="EMBL/GenBank/DDBJ databases">
        <title>Genome Sequence of Cubamyces cubensis.</title>
        <authorList>
            <person name="Buettner E."/>
        </authorList>
    </citation>
    <scope>NUCLEOTIDE SEQUENCE</scope>
    <source>
        <strain evidence="2">MPL-01</strain>
    </source>
</reference>
<name>A0AAD7U3F1_9APHY</name>